<comment type="similarity">
    <text evidence="1">Belongs to the SMP-30/CGR1 family.</text>
</comment>
<reference evidence="5" key="1">
    <citation type="journal article" date="2019" name="Int. J. Syst. Evol. Microbiol.">
        <title>The Global Catalogue of Microorganisms (GCM) 10K type strain sequencing project: providing services to taxonomists for standard genome sequencing and annotation.</title>
        <authorList>
            <consortium name="The Broad Institute Genomics Platform"/>
            <consortium name="The Broad Institute Genome Sequencing Center for Infectious Disease"/>
            <person name="Wu L."/>
            <person name="Ma J."/>
        </authorList>
    </citation>
    <scope>NUCLEOTIDE SEQUENCE [LARGE SCALE GENOMIC DNA]</scope>
    <source>
        <strain evidence="5">CGMCC 1.10363</strain>
    </source>
</reference>
<keyword evidence="5" id="KW-1185">Reference proteome</keyword>
<feature type="domain" description="SMP-30/Gluconolactonase/LRE-like region" evidence="3">
    <location>
        <begin position="28"/>
        <end position="288"/>
    </location>
</feature>
<organism evidence="4 5">
    <name type="scientific">Gryllotalpicola reticulitermitis</name>
    <dbReference type="NCBI Taxonomy" id="1184153"/>
    <lineage>
        <taxon>Bacteria</taxon>
        <taxon>Bacillati</taxon>
        <taxon>Actinomycetota</taxon>
        <taxon>Actinomycetes</taxon>
        <taxon>Micrococcales</taxon>
        <taxon>Microbacteriaceae</taxon>
        <taxon>Gryllotalpicola</taxon>
    </lineage>
</organism>
<dbReference type="InterPro" id="IPR005511">
    <property type="entry name" value="SMP-30"/>
</dbReference>
<evidence type="ECO:0000313" key="4">
    <source>
        <dbReference type="EMBL" id="MFC4243171.1"/>
    </source>
</evidence>
<protein>
    <submittedName>
        <fullName evidence="4">SMP-30/gluconolactonase/LRE family protein</fullName>
    </submittedName>
</protein>
<dbReference type="RefSeq" id="WP_390228175.1">
    <property type="nucleotide sequence ID" value="NZ_JBHSCN010000005.1"/>
</dbReference>
<dbReference type="PRINTS" id="PR01790">
    <property type="entry name" value="SMP30FAMILY"/>
</dbReference>
<keyword evidence="2" id="KW-0378">Hydrolase</keyword>
<name>A0ABV8Q6T0_9MICO</name>
<dbReference type="InterPro" id="IPR013658">
    <property type="entry name" value="SGL"/>
</dbReference>
<dbReference type="PANTHER" id="PTHR47572">
    <property type="entry name" value="LIPOPROTEIN-RELATED"/>
    <property type="match status" value="1"/>
</dbReference>
<dbReference type="PANTHER" id="PTHR47572:SF4">
    <property type="entry name" value="LACTONASE DRP35"/>
    <property type="match status" value="1"/>
</dbReference>
<dbReference type="EMBL" id="JBHSCN010000005">
    <property type="protein sequence ID" value="MFC4243171.1"/>
    <property type="molecule type" value="Genomic_DNA"/>
</dbReference>
<dbReference type="InterPro" id="IPR051262">
    <property type="entry name" value="SMP-30/CGR1_Lactonase"/>
</dbReference>
<dbReference type="Gene3D" id="2.120.10.30">
    <property type="entry name" value="TolB, C-terminal domain"/>
    <property type="match status" value="1"/>
</dbReference>
<evidence type="ECO:0000259" key="3">
    <source>
        <dbReference type="Pfam" id="PF08450"/>
    </source>
</evidence>
<accession>A0ABV8Q6T0</accession>
<evidence type="ECO:0000313" key="5">
    <source>
        <dbReference type="Proteomes" id="UP001595900"/>
    </source>
</evidence>
<dbReference type="Proteomes" id="UP001595900">
    <property type="component" value="Unassembled WGS sequence"/>
</dbReference>
<comment type="caution">
    <text evidence="4">The sequence shown here is derived from an EMBL/GenBank/DDBJ whole genome shotgun (WGS) entry which is preliminary data.</text>
</comment>
<evidence type="ECO:0000256" key="2">
    <source>
        <dbReference type="ARBA" id="ARBA00022801"/>
    </source>
</evidence>
<evidence type="ECO:0000256" key="1">
    <source>
        <dbReference type="ARBA" id="ARBA00008853"/>
    </source>
</evidence>
<dbReference type="SUPFAM" id="SSF63829">
    <property type="entry name" value="Calcium-dependent phosphotriesterase"/>
    <property type="match status" value="1"/>
</dbReference>
<gene>
    <name evidence="4" type="ORF">ACFOYW_07280</name>
</gene>
<dbReference type="Pfam" id="PF08450">
    <property type="entry name" value="SGL"/>
    <property type="match status" value="1"/>
</dbReference>
<proteinExistence type="inferred from homology"/>
<sequence>MTDEATHGLEALVPEGARAERVATGASWSEGPLWLPARGVLIWSDIHGNRIMQYSPSTGETGIYRSEVEFTNGRTLDLDGSIVQCSHGRRRVERDVDGEISLIVDHFTDESGTYRFNSPNDVVVASDGSIWFTDPPYGITFPEEGHPGEREYGGCWVFRHDPATGETIPVVTDMEEPNGLAFSPDEGVLYIADTSAASVGFESGNHHIRAYDIVDGKAVNGRLFADIARGIADGFRVDEHGNIWTSSLDAIIVYAPDGSELGSIPVPEKSANVCFGGTDGTELFIAASTSIYWLPTLTRDAARH</sequence>
<dbReference type="InterPro" id="IPR011042">
    <property type="entry name" value="6-blade_b-propeller_TolB-like"/>
</dbReference>